<dbReference type="PANTHER" id="PTHR22984:SF11">
    <property type="entry name" value="AURORA KINASE-RELATED"/>
    <property type="match status" value="1"/>
</dbReference>
<dbReference type="SMART" id="SM00219">
    <property type="entry name" value="TyrKc"/>
    <property type="match status" value="1"/>
</dbReference>
<evidence type="ECO:0000256" key="9">
    <source>
        <dbReference type="ARBA" id="ARBA00047899"/>
    </source>
</evidence>
<evidence type="ECO:0000259" key="15">
    <source>
        <dbReference type="PROSITE" id="PS50011"/>
    </source>
</evidence>
<evidence type="ECO:0000256" key="2">
    <source>
        <dbReference type="ARBA" id="ARBA00022527"/>
    </source>
</evidence>
<evidence type="ECO:0000256" key="14">
    <source>
        <dbReference type="PROSITE-ProRule" id="PRU10141"/>
    </source>
</evidence>
<dbReference type="Gene3D" id="3.30.200.20">
    <property type="entry name" value="Phosphorylase Kinase, domain 1"/>
    <property type="match status" value="1"/>
</dbReference>
<accession>A0AA88T6B5</accession>
<name>A0AA88T6B5_TACVA</name>
<dbReference type="Proteomes" id="UP001187315">
    <property type="component" value="Unassembled WGS sequence"/>
</dbReference>
<evidence type="ECO:0000256" key="11">
    <source>
        <dbReference type="PIRNR" id="PIRNR037993"/>
    </source>
</evidence>
<feature type="binding site" evidence="14">
    <location>
        <position position="61"/>
    </location>
    <ligand>
        <name>ATP</name>
        <dbReference type="ChEBI" id="CHEBI:30616"/>
    </ligand>
</feature>
<evidence type="ECO:0000313" key="16">
    <source>
        <dbReference type="EMBL" id="KAK2864733.1"/>
    </source>
</evidence>
<feature type="binding site" evidence="13">
    <location>
        <position position="114"/>
    </location>
    <ligand>
        <name>ATP</name>
        <dbReference type="ChEBI" id="CHEBI:30616"/>
    </ligand>
</feature>
<reference evidence="16" key="1">
    <citation type="submission" date="2023-08" db="EMBL/GenBank/DDBJ databases">
        <title>Pelteobagrus vachellii genome.</title>
        <authorList>
            <person name="Liu H."/>
        </authorList>
    </citation>
    <scope>NUCLEOTIDE SEQUENCE</scope>
    <source>
        <strain evidence="16">PRFRI_2022a</strain>
        <tissue evidence="16">Muscle</tissue>
    </source>
</reference>
<sequence length="288" mass="32728">MNMIPNTNPHPPLLSVNQEWTEVIASQYTASELLGQGNFSYVYAGVRNVDWKQVAIKCVAKTVYSKNITIPGGTQTLPLEVALMQMLSVPPRSRNVVELLEWFDLSDWVVLVLERPSPCSDLQEFCICNNGLLSESLVRNIMWQVVQAARHCCNNGVFHRDIRPENILINTDTMVVKLIDFGNGDLLKDSPYRTFAGTPPYCPPEWLHEGKYLGRPSTVWNLGVLLFYLVCGHVPFMNSDQIINGIIPICHHVSKECSDLISLCLKKDPRSRPTFEDIIRHKWFTMQL</sequence>
<gene>
    <name evidence="16" type="ORF">Q7C36_003887</name>
</gene>
<keyword evidence="5 11" id="KW-0547">Nucleotide-binding</keyword>
<dbReference type="GO" id="GO:0043066">
    <property type="term" value="P:negative regulation of apoptotic process"/>
    <property type="evidence" value="ECO:0007669"/>
    <property type="project" value="UniProtKB-UniRule"/>
</dbReference>
<evidence type="ECO:0000256" key="8">
    <source>
        <dbReference type="ARBA" id="ARBA00023137"/>
    </source>
</evidence>
<evidence type="ECO:0000256" key="3">
    <source>
        <dbReference type="ARBA" id="ARBA00022553"/>
    </source>
</evidence>
<evidence type="ECO:0000256" key="10">
    <source>
        <dbReference type="ARBA" id="ARBA00048679"/>
    </source>
</evidence>
<evidence type="ECO:0000256" key="13">
    <source>
        <dbReference type="PIRSR" id="PIRSR037993-2"/>
    </source>
</evidence>
<dbReference type="InterPro" id="IPR000719">
    <property type="entry name" value="Prot_kinase_dom"/>
</dbReference>
<dbReference type="InterPro" id="IPR011009">
    <property type="entry name" value="Kinase-like_dom_sf"/>
</dbReference>
<comment type="catalytic activity">
    <reaction evidence="9 11">
        <text>L-threonyl-[protein] + ATP = O-phospho-L-threonyl-[protein] + ADP + H(+)</text>
        <dbReference type="Rhea" id="RHEA:46608"/>
        <dbReference type="Rhea" id="RHEA-COMP:11060"/>
        <dbReference type="Rhea" id="RHEA-COMP:11605"/>
        <dbReference type="ChEBI" id="CHEBI:15378"/>
        <dbReference type="ChEBI" id="CHEBI:30013"/>
        <dbReference type="ChEBI" id="CHEBI:30616"/>
        <dbReference type="ChEBI" id="CHEBI:61977"/>
        <dbReference type="ChEBI" id="CHEBI:456216"/>
        <dbReference type="EC" id="2.7.11.1"/>
    </reaction>
</comment>
<organism evidence="16 17">
    <name type="scientific">Tachysurus vachellii</name>
    <name type="common">Darkbarbel catfish</name>
    <name type="synonym">Pelteobagrus vachellii</name>
    <dbReference type="NCBI Taxonomy" id="175792"/>
    <lineage>
        <taxon>Eukaryota</taxon>
        <taxon>Metazoa</taxon>
        <taxon>Chordata</taxon>
        <taxon>Craniata</taxon>
        <taxon>Vertebrata</taxon>
        <taxon>Euteleostomi</taxon>
        <taxon>Actinopterygii</taxon>
        <taxon>Neopterygii</taxon>
        <taxon>Teleostei</taxon>
        <taxon>Ostariophysi</taxon>
        <taxon>Siluriformes</taxon>
        <taxon>Bagridae</taxon>
        <taxon>Tachysurus</taxon>
    </lineage>
</organism>
<dbReference type="GO" id="GO:0005737">
    <property type="term" value="C:cytoplasm"/>
    <property type="evidence" value="ECO:0007669"/>
    <property type="project" value="UniProtKB-UniRule"/>
</dbReference>
<dbReference type="Pfam" id="PF00069">
    <property type="entry name" value="Pkinase"/>
    <property type="match status" value="1"/>
</dbReference>
<comment type="function">
    <text evidence="11">Proto-oncogene with serine/threonine kinase activity involved in cell survival and cell proliferation.</text>
</comment>
<dbReference type="PIRSF" id="PIRSF037993">
    <property type="entry name" value="STPK_Pim-1"/>
    <property type="match status" value="1"/>
</dbReference>
<keyword evidence="8" id="KW-0829">Tyrosine-protein kinase</keyword>
<dbReference type="EC" id="2.7.11.1" evidence="11"/>
<evidence type="ECO:0000256" key="12">
    <source>
        <dbReference type="PIRSR" id="PIRSR037993-1"/>
    </source>
</evidence>
<dbReference type="Gene3D" id="1.10.510.10">
    <property type="entry name" value="Transferase(Phosphotransferase) domain 1"/>
    <property type="match status" value="1"/>
</dbReference>
<dbReference type="GO" id="GO:0005524">
    <property type="term" value="F:ATP binding"/>
    <property type="evidence" value="ECO:0007669"/>
    <property type="project" value="UniProtKB-UniRule"/>
</dbReference>
<feature type="active site" description="Proton acceptor" evidence="12">
    <location>
        <position position="161"/>
    </location>
</feature>
<keyword evidence="6 11" id="KW-0418">Kinase</keyword>
<evidence type="ECO:0000256" key="7">
    <source>
        <dbReference type="ARBA" id="ARBA00022840"/>
    </source>
</evidence>
<proteinExistence type="inferred from homology"/>
<evidence type="ECO:0000256" key="5">
    <source>
        <dbReference type="ARBA" id="ARBA00022741"/>
    </source>
</evidence>
<dbReference type="AlphaFoldDB" id="A0AA88T6B5"/>
<dbReference type="InterPro" id="IPR008266">
    <property type="entry name" value="Tyr_kinase_AS"/>
</dbReference>
<dbReference type="InterPro" id="IPR051138">
    <property type="entry name" value="PIM_Ser/Thr_kinase"/>
</dbReference>
<dbReference type="GO" id="GO:0106310">
    <property type="term" value="F:protein serine kinase activity"/>
    <property type="evidence" value="ECO:0007669"/>
    <property type="project" value="UniProtKB-UniRule"/>
</dbReference>
<evidence type="ECO:0000313" key="17">
    <source>
        <dbReference type="Proteomes" id="UP001187315"/>
    </source>
</evidence>
<dbReference type="PROSITE" id="PS50011">
    <property type="entry name" value="PROTEIN_KINASE_DOM"/>
    <property type="match status" value="1"/>
</dbReference>
<feature type="domain" description="Protein kinase" evidence="15">
    <location>
        <begin position="28"/>
        <end position="284"/>
    </location>
</feature>
<comment type="caution">
    <text evidence="16">The sequence shown here is derived from an EMBL/GenBank/DDBJ whole genome shotgun (WGS) entry which is preliminary data.</text>
</comment>
<dbReference type="InterPro" id="IPR017441">
    <property type="entry name" value="Protein_kinase_ATP_BS"/>
</dbReference>
<evidence type="ECO:0000256" key="4">
    <source>
        <dbReference type="ARBA" id="ARBA00022679"/>
    </source>
</evidence>
<dbReference type="SUPFAM" id="SSF56112">
    <property type="entry name" value="Protein kinase-like (PK-like)"/>
    <property type="match status" value="1"/>
</dbReference>
<keyword evidence="2 11" id="KW-0723">Serine/threonine-protein kinase</keyword>
<dbReference type="PANTHER" id="PTHR22984">
    <property type="entry name" value="SERINE/THREONINE-PROTEIN KINASE PIM"/>
    <property type="match status" value="1"/>
</dbReference>
<keyword evidence="4 11" id="KW-0808">Transferase</keyword>
<feature type="binding site" evidence="13">
    <location>
        <position position="121"/>
    </location>
    <ligand>
        <name>ATP</name>
        <dbReference type="ChEBI" id="CHEBI:30616"/>
    </ligand>
</feature>
<dbReference type="InterPro" id="IPR017348">
    <property type="entry name" value="PIM1/2/3"/>
</dbReference>
<comment type="similarity">
    <text evidence="1 11">Belongs to the protein kinase superfamily. CAMK Ser/Thr protein kinase family. PIM subfamily.</text>
</comment>
<keyword evidence="7 11" id="KW-0067">ATP-binding</keyword>
<keyword evidence="3" id="KW-0597">Phosphoprotein</keyword>
<dbReference type="EMBL" id="JAVHJS010000003">
    <property type="protein sequence ID" value="KAK2864733.1"/>
    <property type="molecule type" value="Genomic_DNA"/>
</dbReference>
<protein>
    <recommendedName>
        <fullName evidence="11">Serine/threonine-protein kinase</fullName>
        <ecNumber evidence="11">2.7.11.1</ecNumber>
    </recommendedName>
</protein>
<dbReference type="FunFam" id="1.10.510.10:FF:000392">
    <property type="entry name" value="Pim proto-oncogene, serine/threonine kinase,-related 152"/>
    <property type="match status" value="1"/>
</dbReference>
<comment type="catalytic activity">
    <reaction evidence="10 11">
        <text>L-seryl-[protein] + ATP = O-phospho-L-seryl-[protein] + ADP + H(+)</text>
        <dbReference type="Rhea" id="RHEA:17989"/>
        <dbReference type="Rhea" id="RHEA-COMP:9863"/>
        <dbReference type="Rhea" id="RHEA-COMP:11604"/>
        <dbReference type="ChEBI" id="CHEBI:15378"/>
        <dbReference type="ChEBI" id="CHEBI:29999"/>
        <dbReference type="ChEBI" id="CHEBI:30616"/>
        <dbReference type="ChEBI" id="CHEBI:83421"/>
        <dbReference type="ChEBI" id="CHEBI:456216"/>
        <dbReference type="EC" id="2.7.11.1"/>
    </reaction>
</comment>
<feature type="binding site" evidence="13">
    <location>
        <position position="57"/>
    </location>
    <ligand>
        <name>ATP</name>
        <dbReference type="ChEBI" id="CHEBI:30616"/>
    </ligand>
</feature>
<evidence type="ECO:0000256" key="1">
    <source>
        <dbReference type="ARBA" id="ARBA00005505"/>
    </source>
</evidence>
<dbReference type="InterPro" id="IPR020635">
    <property type="entry name" value="Tyr_kinase_cat_dom"/>
</dbReference>
<evidence type="ECO:0000256" key="6">
    <source>
        <dbReference type="ARBA" id="ARBA00022777"/>
    </source>
</evidence>
<dbReference type="GO" id="GO:0004713">
    <property type="term" value="F:protein tyrosine kinase activity"/>
    <property type="evidence" value="ECO:0007669"/>
    <property type="project" value="UniProtKB-KW"/>
</dbReference>
<feature type="binding site" evidence="13">
    <location>
        <begin position="34"/>
        <end position="42"/>
    </location>
    <ligand>
        <name>ATP</name>
        <dbReference type="ChEBI" id="CHEBI:30616"/>
    </ligand>
</feature>
<keyword evidence="17" id="KW-1185">Reference proteome</keyword>
<dbReference type="GO" id="GO:0004674">
    <property type="term" value="F:protein serine/threonine kinase activity"/>
    <property type="evidence" value="ECO:0007669"/>
    <property type="project" value="UniProtKB-UniRule"/>
</dbReference>
<dbReference type="PROSITE" id="PS00109">
    <property type="entry name" value="PROTEIN_KINASE_TYR"/>
    <property type="match status" value="1"/>
</dbReference>
<dbReference type="PROSITE" id="PS00107">
    <property type="entry name" value="PROTEIN_KINASE_ATP"/>
    <property type="match status" value="1"/>
</dbReference>
<dbReference type="GO" id="GO:0007346">
    <property type="term" value="P:regulation of mitotic cell cycle"/>
    <property type="evidence" value="ECO:0007669"/>
    <property type="project" value="TreeGrafter"/>
</dbReference>